<sequence length="372" mass="43585">MSKKVLMIVSNGFDPDPRVYKEAKALRNNGYDVEILCWDRENDYLDKEIEVLEGIKIKRVYPYARYSTGIKQIKAYIKFLLEARKYIKDKKYDVIHTHDFECAIIGGLFKRQRKFIWDMHEFYDGFNHSKIRAFIYEVIAKICFNKSDGIVFVVPEQESRYKEKIKCNTKTEVIMNYPEAEAFDGLRNVPSHKLRISFIGNVRDFKSLKSLMDVGEKFPNVLININGYGSAYDELKGIESNYKNTVITGRYSYEEIRKYYENTDIVFAVYNSELPNTVYSFPVKGAEAIICCKPIISNSSTIFGDYVRDMDIGFPISDKSEDELYYVIKSIIEDKRILENKVRNLGKIRSKFLWSNEASKLIQLYNEVLIEW</sequence>
<evidence type="ECO:0000259" key="3">
    <source>
        <dbReference type="Pfam" id="PF13439"/>
    </source>
</evidence>
<feature type="domain" description="Glycosyl transferase family 1" evidence="2">
    <location>
        <begin position="197"/>
        <end position="343"/>
    </location>
</feature>
<dbReference type="EMBL" id="JPMD01000001">
    <property type="protein sequence ID" value="KEZ88749.1"/>
    <property type="molecule type" value="Genomic_DNA"/>
</dbReference>
<dbReference type="Gene3D" id="3.40.50.2000">
    <property type="entry name" value="Glycogen Phosphorylase B"/>
    <property type="match status" value="2"/>
</dbReference>
<dbReference type="Pfam" id="PF00534">
    <property type="entry name" value="Glycos_transf_1"/>
    <property type="match status" value="1"/>
</dbReference>
<organism evidence="4 5">
    <name type="scientific">Clostridium sulfidigenes</name>
    <dbReference type="NCBI Taxonomy" id="318464"/>
    <lineage>
        <taxon>Bacteria</taxon>
        <taxon>Bacillati</taxon>
        <taxon>Bacillota</taxon>
        <taxon>Clostridia</taxon>
        <taxon>Eubacteriales</taxon>
        <taxon>Clostridiaceae</taxon>
        <taxon>Clostridium</taxon>
    </lineage>
</organism>
<reference evidence="4 5" key="1">
    <citation type="submission" date="2014-07" db="EMBL/GenBank/DDBJ databases">
        <title>Draft genome of Clostridium sulfidigenes 113A isolated from sediments associated with methane hydrate from Krishna Godavari basin.</title>
        <authorList>
            <person name="Honkalas V.S."/>
            <person name="Dabir A.P."/>
            <person name="Arora P."/>
            <person name="Dhakephalkar P.K."/>
        </authorList>
    </citation>
    <scope>NUCLEOTIDE SEQUENCE [LARGE SCALE GENOMIC DNA]</scope>
    <source>
        <strain evidence="4 5">113A</strain>
    </source>
</reference>
<dbReference type="Pfam" id="PF13439">
    <property type="entry name" value="Glyco_transf_4"/>
    <property type="match status" value="1"/>
</dbReference>
<dbReference type="GO" id="GO:0009103">
    <property type="term" value="P:lipopolysaccharide biosynthetic process"/>
    <property type="evidence" value="ECO:0007669"/>
    <property type="project" value="TreeGrafter"/>
</dbReference>
<dbReference type="eggNOG" id="COG0438">
    <property type="taxonomic scope" value="Bacteria"/>
</dbReference>
<dbReference type="STRING" id="318464.IO99_00835"/>
<keyword evidence="5" id="KW-1185">Reference proteome</keyword>
<accession>A0A084JIG5</accession>
<comment type="caution">
    <text evidence="4">The sequence shown here is derived from an EMBL/GenBank/DDBJ whole genome shotgun (WGS) entry which is preliminary data.</text>
</comment>
<keyword evidence="1" id="KW-0808">Transferase</keyword>
<evidence type="ECO:0000256" key="1">
    <source>
        <dbReference type="ARBA" id="ARBA00022679"/>
    </source>
</evidence>
<dbReference type="InterPro" id="IPR001296">
    <property type="entry name" value="Glyco_trans_1"/>
</dbReference>
<dbReference type="InterPro" id="IPR028098">
    <property type="entry name" value="Glyco_trans_4-like_N"/>
</dbReference>
<proteinExistence type="predicted"/>
<gene>
    <name evidence="4" type="ORF">IO99_00835</name>
</gene>
<dbReference type="PANTHER" id="PTHR46401:SF2">
    <property type="entry name" value="GLYCOSYLTRANSFERASE WBBK-RELATED"/>
    <property type="match status" value="1"/>
</dbReference>
<dbReference type="RefSeq" id="WP_035129125.1">
    <property type="nucleotide sequence ID" value="NZ_JPMD01000001.1"/>
</dbReference>
<evidence type="ECO:0000313" key="4">
    <source>
        <dbReference type="EMBL" id="KEZ88749.1"/>
    </source>
</evidence>
<dbReference type="PANTHER" id="PTHR46401">
    <property type="entry name" value="GLYCOSYLTRANSFERASE WBBK-RELATED"/>
    <property type="match status" value="1"/>
</dbReference>
<name>A0A084JIG5_9CLOT</name>
<feature type="domain" description="Glycosyltransferase subfamily 4-like N-terminal" evidence="3">
    <location>
        <begin position="19"/>
        <end position="176"/>
    </location>
</feature>
<evidence type="ECO:0000313" key="5">
    <source>
        <dbReference type="Proteomes" id="UP000028542"/>
    </source>
</evidence>
<dbReference type="CDD" id="cd03801">
    <property type="entry name" value="GT4_PimA-like"/>
    <property type="match status" value="1"/>
</dbReference>
<evidence type="ECO:0008006" key="6">
    <source>
        <dbReference type="Google" id="ProtNLM"/>
    </source>
</evidence>
<evidence type="ECO:0000259" key="2">
    <source>
        <dbReference type="Pfam" id="PF00534"/>
    </source>
</evidence>
<protein>
    <recommendedName>
        <fullName evidence="6">Glycosyltransferase subfamily 4-like N-terminal domain-containing protein</fullName>
    </recommendedName>
</protein>
<dbReference type="AlphaFoldDB" id="A0A084JIG5"/>
<dbReference type="SUPFAM" id="SSF53756">
    <property type="entry name" value="UDP-Glycosyltransferase/glycogen phosphorylase"/>
    <property type="match status" value="1"/>
</dbReference>
<dbReference type="GO" id="GO:0016757">
    <property type="term" value="F:glycosyltransferase activity"/>
    <property type="evidence" value="ECO:0007669"/>
    <property type="project" value="InterPro"/>
</dbReference>
<dbReference type="Proteomes" id="UP000028542">
    <property type="component" value="Unassembled WGS sequence"/>
</dbReference>